<organism evidence="6 7">
    <name type="scientific">Candidatus Omnitrophus magneticus</name>
    <dbReference type="NCBI Taxonomy" id="1609969"/>
    <lineage>
        <taxon>Bacteria</taxon>
        <taxon>Pseudomonadati</taxon>
        <taxon>Candidatus Omnitrophota</taxon>
        <taxon>Candidatus Omnitrophus</taxon>
    </lineage>
</organism>
<proteinExistence type="inferred from homology"/>
<evidence type="ECO:0000313" key="7">
    <source>
        <dbReference type="Proteomes" id="UP000033428"/>
    </source>
</evidence>
<evidence type="ECO:0000256" key="1">
    <source>
        <dbReference type="ARBA" id="ARBA00022490"/>
    </source>
</evidence>
<dbReference type="InterPro" id="IPR003728">
    <property type="entry name" value="Ribosome_maturation_RimP"/>
</dbReference>
<dbReference type="Pfam" id="PF02576">
    <property type="entry name" value="RimP_N"/>
    <property type="match status" value="1"/>
</dbReference>
<protein>
    <recommendedName>
        <fullName evidence="3">Ribosome maturation factor RimP</fullName>
    </recommendedName>
</protein>
<keyword evidence="2 3" id="KW-0690">Ribosome biogenesis</keyword>
<dbReference type="GO" id="GO:0006412">
    <property type="term" value="P:translation"/>
    <property type="evidence" value="ECO:0007669"/>
    <property type="project" value="TreeGrafter"/>
</dbReference>
<feature type="domain" description="Ribosome maturation factor RimP C-terminal" evidence="5">
    <location>
        <begin position="87"/>
        <end position="153"/>
    </location>
</feature>
<accession>A0A0F0CML2</accession>
<dbReference type="Gene3D" id="3.30.300.70">
    <property type="entry name" value="RimP-like superfamily, N-terminal"/>
    <property type="match status" value="1"/>
</dbReference>
<dbReference type="Pfam" id="PF17384">
    <property type="entry name" value="DUF150_C"/>
    <property type="match status" value="1"/>
</dbReference>
<dbReference type="HAMAP" id="MF_01077">
    <property type="entry name" value="RimP"/>
    <property type="match status" value="1"/>
</dbReference>
<evidence type="ECO:0000313" key="6">
    <source>
        <dbReference type="EMBL" id="KJJ84593.1"/>
    </source>
</evidence>
<dbReference type="Gene3D" id="2.30.30.180">
    <property type="entry name" value="Ribosome maturation factor RimP, C-terminal domain"/>
    <property type="match status" value="1"/>
</dbReference>
<dbReference type="EMBL" id="JYNY01000329">
    <property type="protein sequence ID" value="KJJ84593.1"/>
    <property type="molecule type" value="Genomic_DNA"/>
</dbReference>
<dbReference type="InterPro" id="IPR035956">
    <property type="entry name" value="RimP_N_sf"/>
</dbReference>
<comment type="similarity">
    <text evidence="3">Belongs to the RimP family.</text>
</comment>
<evidence type="ECO:0000256" key="2">
    <source>
        <dbReference type="ARBA" id="ARBA00022517"/>
    </source>
</evidence>
<dbReference type="SUPFAM" id="SSF75420">
    <property type="entry name" value="YhbC-like, N-terminal domain"/>
    <property type="match status" value="1"/>
</dbReference>
<sequence length="164" mass="18623">MLSEGMPKELKDYVELEAVHNGFRIVDIILKGQNGTLLEILLDKDGGITMEDCCKFNSMVSLWLEQSNILGQNYTVDVCSPGIDRVLKKDNDFLWAMDKDIRVLLQSSVDGMWEITGKLLKSQDGSIDIELQNKNIINILRNNIVKAKLYLNFGADNKFHKKCN</sequence>
<comment type="function">
    <text evidence="3">Required for maturation of 30S ribosomal subunits.</text>
</comment>
<keyword evidence="7" id="KW-1185">Reference proteome</keyword>
<dbReference type="InterPro" id="IPR036847">
    <property type="entry name" value="RimP_C_sf"/>
</dbReference>
<comment type="subcellular location">
    <subcellularLocation>
        <location evidence="3">Cytoplasm</location>
    </subcellularLocation>
</comment>
<dbReference type="GO" id="GO:0000028">
    <property type="term" value="P:ribosomal small subunit assembly"/>
    <property type="evidence" value="ECO:0007669"/>
    <property type="project" value="TreeGrafter"/>
</dbReference>
<dbReference type="InterPro" id="IPR028998">
    <property type="entry name" value="RimP_C"/>
</dbReference>
<dbReference type="CDD" id="cd01734">
    <property type="entry name" value="YlxS_C"/>
    <property type="match status" value="1"/>
</dbReference>
<keyword evidence="1 3" id="KW-0963">Cytoplasm</keyword>
<name>A0A0F0CML2_9BACT</name>
<dbReference type="Proteomes" id="UP000033428">
    <property type="component" value="Unassembled WGS sequence"/>
</dbReference>
<dbReference type="PANTHER" id="PTHR33867:SF1">
    <property type="entry name" value="RIBOSOME MATURATION FACTOR RIMP"/>
    <property type="match status" value="1"/>
</dbReference>
<reference evidence="6 7" key="1">
    <citation type="submission" date="2015-02" db="EMBL/GenBank/DDBJ databases">
        <title>Single-cell genomics of uncultivated deep-branching MTB reveals a conserved set of magnetosome genes.</title>
        <authorList>
            <person name="Kolinko S."/>
            <person name="Richter M."/>
            <person name="Glockner F.O."/>
            <person name="Brachmann A."/>
            <person name="Schuler D."/>
        </authorList>
    </citation>
    <scope>NUCLEOTIDE SEQUENCE [LARGE SCALE GENOMIC DNA]</scope>
    <source>
        <strain evidence="6">SKK-01</strain>
    </source>
</reference>
<comment type="caution">
    <text evidence="6">The sequence shown here is derived from an EMBL/GenBank/DDBJ whole genome shotgun (WGS) entry which is preliminary data.</text>
</comment>
<feature type="domain" description="Ribosome maturation factor RimP N-terminal" evidence="4">
    <location>
        <begin position="20"/>
        <end position="84"/>
    </location>
</feature>
<dbReference type="InterPro" id="IPR028989">
    <property type="entry name" value="RimP_N"/>
</dbReference>
<evidence type="ECO:0000259" key="4">
    <source>
        <dbReference type="Pfam" id="PF02576"/>
    </source>
</evidence>
<dbReference type="GO" id="GO:0005829">
    <property type="term" value="C:cytosol"/>
    <property type="evidence" value="ECO:0007669"/>
    <property type="project" value="TreeGrafter"/>
</dbReference>
<dbReference type="SUPFAM" id="SSF74942">
    <property type="entry name" value="YhbC-like, C-terminal domain"/>
    <property type="match status" value="1"/>
</dbReference>
<evidence type="ECO:0000256" key="3">
    <source>
        <dbReference type="HAMAP-Rule" id="MF_01077"/>
    </source>
</evidence>
<dbReference type="PANTHER" id="PTHR33867">
    <property type="entry name" value="RIBOSOME MATURATION FACTOR RIMP"/>
    <property type="match status" value="1"/>
</dbReference>
<gene>
    <name evidence="3" type="primary">rimP</name>
    <name evidence="6" type="ORF">OMAG_001535</name>
</gene>
<dbReference type="AlphaFoldDB" id="A0A0F0CML2"/>
<evidence type="ECO:0000259" key="5">
    <source>
        <dbReference type="Pfam" id="PF17384"/>
    </source>
</evidence>